<feature type="non-terminal residue" evidence="3">
    <location>
        <position position="1"/>
    </location>
</feature>
<feature type="domain" description="Serpin" evidence="2">
    <location>
        <begin position="3"/>
        <end position="152"/>
    </location>
</feature>
<evidence type="ECO:0000259" key="2">
    <source>
        <dbReference type="Pfam" id="PF00079"/>
    </source>
</evidence>
<dbReference type="InterPro" id="IPR000215">
    <property type="entry name" value="Serpin_fam"/>
</dbReference>
<dbReference type="GO" id="GO:0004867">
    <property type="term" value="F:serine-type endopeptidase inhibitor activity"/>
    <property type="evidence" value="ECO:0007669"/>
    <property type="project" value="InterPro"/>
</dbReference>
<sequence>DTEAVELPFLDKSPCSCVLMMPVGVNMEIMINSLNHKRFQEIYSNLTASKTTVRLPQFRLGSKLATKPLLRSMGLNVPFDESVFHVVDQKNPVSLGDIIQKVKIAMSSTGEQRAEPYRDRRRGNEFIAHRPFVFVIFDRIGLIPVIIGHIVKTIAPKNKTPESNELLCDHPPKDFY</sequence>
<proteinExistence type="evidence at transcript level"/>
<comment type="similarity">
    <text evidence="1">Belongs to the serpin family.</text>
</comment>
<reference evidence="3" key="1">
    <citation type="journal article" date="2010" name="J. Med. Entomol.">
        <title>The salivary gland transcriptome of the eastern tree hole mosquito, Ochlerotatus triseriatus.</title>
        <authorList>
            <person name="Calvo E."/>
            <person name="Sanchez-Vargas I."/>
            <person name="Kotsyfakis M."/>
            <person name="Favreau A.J."/>
            <person name="Barbian K.D."/>
            <person name="Pham V.M."/>
            <person name="Olson K.E."/>
            <person name="Ribeiro J.M."/>
        </authorList>
    </citation>
    <scope>NUCLEOTIDE SEQUENCE</scope>
    <source>
        <tissue evidence="3">Salivary glands</tissue>
    </source>
</reference>
<dbReference type="Pfam" id="PF00079">
    <property type="entry name" value="Serpin"/>
    <property type="match status" value="1"/>
</dbReference>
<dbReference type="GO" id="GO:0005615">
    <property type="term" value="C:extracellular space"/>
    <property type="evidence" value="ECO:0007669"/>
    <property type="project" value="InterPro"/>
</dbReference>
<name>C6ZQS1_OCHTR</name>
<dbReference type="PANTHER" id="PTHR11461:SF211">
    <property type="entry name" value="GH10112P-RELATED"/>
    <property type="match status" value="1"/>
</dbReference>
<dbReference type="InterPro" id="IPR023796">
    <property type="entry name" value="Serpin_dom"/>
</dbReference>
<dbReference type="EMBL" id="EZ114872">
    <property type="protein sequence ID" value="ACU30925.1"/>
    <property type="molecule type" value="mRNA"/>
</dbReference>
<accession>C6ZQS1</accession>
<organism evidence="3">
    <name type="scientific">Ochlerotatus triseriatus</name>
    <name type="common">Eastern treehole mosquito</name>
    <name type="synonym">Aedes triseriatus</name>
    <dbReference type="NCBI Taxonomy" id="7162"/>
    <lineage>
        <taxon>Eukaryota</taxon>
        <taxon>Metazoa</taxon>
        <taxon>Ecdysozoa</taxon>
        <taxon>Arthropoda</taxon>
        <taxon>Hexapoda</taxon>
        <taxon>Insecta</taxon>
        <taxon>Pterygota</taxon>
        <taxon>Neoptera</taxon>
        <taxon>Endopterygota</taxon>
        <taxon>Diptera</taxon>
        <taxon>Nematocera</taxon>
        <taxon>Culicoidea</taxon>
        <taxon>Culicidae</taxon>
        <taxon>Culicinae</taxon>
        <taxon>Aedini</taxon>
        <taxon>Ochlerotatus</taxon>
        <taxon>Protomacleaya</taxon>
    </lineage>
</organism>
<evidence type="ECO:0000256" key="1">
    <source>
        <dbReference type="ARBA" id="ARBA00009500"/>
    </source>
</evidence>
<dbReference type="SUPFAM" id="SSF56574">
    <property type="entry name" value="Serpins"/>
    <property type="match status" value="1"/>
</dbReference>
<dbReference type="InterPro" id="IPR036186">
    <property type="entry name" value="Serpin_sf"/>
</dbReference>
<dbReference type="PANTHER" id="PTHR11461">
    <property type="entry name" value="SERINE PROTEASE INHIBITOR, SERPIN"/>
    <property type="match status" value="1"/>
</dbReference>
<evidence type="ECO:0000313" key="3">
    <source>
        <dbReference type="EMBL" id="ACU30925.1"/>
    </source>
</evidence>
<dbReference type="Gene3D" id="2.30.39.10">
    <property type="entry name" value="Alpha-1-antitrypsin, domain 1"/>
    <property type="match status" value="1"/>
</dbReference>
<dbReference type="InterPro" id="IPR042185">
    <property type="entry name" value="Serpin_sf_2"/>
</dbReference>
<dbReference type="AlphaFoldDB" id="C6ZQS1"/>
<protein>
    <submittedName>
        <fullName evidence="3">FXa-directed anticoagulant</fullName>
    </submittedName>
</protein>